<dbReference type="Proteomes" id="UP000326241">
    <property type="component" value="Unassembled WGS sequence"/>
</dbReference>
<evidence type="ECO:0000313" key="1">
    <source>
        <dbReference type="EMBL" id="VVN48411.1"/>
    </source>
</evidence>
<accession>A0A5E6Y8J4</accession>
<evidence type="ECO:0000313" key="2">
    <source>
        <dbReference type="Proteomes" id="UP000326241"/>
    </source>
</evidence>
<sequence>MHTGFQVQGHRHAVGYVFIADDIETCAANQLVGTCASHQDVIAGTAGNNVVRGIATSIEVAGTGESQTLDFTGQGDGVQCGAHFVITAAGHFQHVLAGRTVDDVHVVAGTAVEGRGAQRGGEYVVVVRANNGFEIRERVTLRVAAQTGAHTRGGHGDVDALLRLRVAQSVVTVVTIKVVGSSAGIKRIVII</sequence>
<proteinExistence type="predicted"/>
<protein>
    <submittedName>
        <fullName evidence="1">Uncharacterized protein</fullName>
    </submittedName>
</protein>
<dbReference type="AlphaFoldDB" id="A0A5E6Y8J4"/>
<name>A0A5E6Y8J4_PSEFL</name>
<reference evidence="1 2" key="1">
    <citation type="submission" date="2019-09" db="EMBL/GenBank/DDBJ databases">
        <authorList>
            <person name="Chandra G."/>
            <person name="Truman W A."/>
        </authorList>
    </citation>
    <scope>NUCLEOTIDE SEQUENCE [LARGE SCALE GENOMIC DNA]</scope>
    <source>
        <strain evidence="1">PS624</strain>
    </source>
</reference>
<gene>
    <name evidence="1" type="ORF">PS624_06025</name>
</gene>
<dbReference type="EMBL" id="CABVGZ010000172">
    <property type="protein sequence ID" value="VVN48411.1"/>
    <property type="molecule type" value="Genomic_DNA"/>
</dbReference>
<organism evidence="1 2">
    <name type="scientific">Pseudomonas fluorescens</name>
    <dbReference type="NCBI Taxonomy" id="294"/>
    <lineage>
        <taxon>Bacteria</taxon>
        <taxon>Pseudomonadati</taxon>
        <taxon>Pseudomonadota</taxon>
        <taxon>Gammaproteobacteria</taxon>
        <taxon>Pseudomonadales</taxon>
        <taxon>Pseudomonadaceae</taxon>
        <taxon>Pseudomonas</taxon>
    </lineage>
</organism>